<dbReference type="Proteomes" id="UP000324241">
    <property type="component" value="Unassembled WGS sequence"/>
</dbReference>
<dbReference type="GeneID" id="54328124"/>
<gene>
    <name evidence="2" type="ORF">ATNIH1004_005422</name>
</gene>
<proteinExistence type="predicted"/>
<evidence type="ECO:0000313" key="3">
    <source>
        <dbReference type="Proteomes" id="UP000324241"/>
    </source>
</evidence>
<evidence type="ECO:0000256" key="1">
    <source>
        <dbReference type="SAM" id="MobiDB-lite"/>
    </source>
</evidence>
<name>A0A5M9MWC0_9EURO</name>
<feature type="compositionally biased region" description="Acidic residues" evidence="1">
    <location>
        <begin position="126"/>
        <end position="139"/>
    </location>
</feature>
<dbReference type="RefSeq" id="XP_033426108.1">
    <property type="nucleotide sequence ID" value="XM_033570076.1"/>
</dbReference>
<dbReference type="AlphaFoldDB" id="A0A5M9MWC0"/>
<dbReference type="VEuPathDB" id="FungiDB:EYZ11_012937"/>
<reference evidence="2 3" key="1">
    <citation type="submission" date="2019-08" db="EMBL/GenBank/DDBJ databases">
        <title>The genome sequence of a newly discovered highly antifungal drug resistant Aspergillus species, Aspergillus tanneri NIH 1004.</title>
        <authorList>
            <person name="Mounaud S."/>
            <person name="Singh I."/>
            <person name="Joardar V."/>
            <person name="Pakala S."/>
            <person name="Pakala S."/>
            <person name="Venepally P."/>
            <person name="Chung J.K."/>
            <person name="Losada L."/>
            <person name="Nierman W.C."/>
        </authorList>
    </citation>
    <scope>NUCLEOTIDE SEQUENCE [LARGE SCALE GENOMIC DNA]</scope>
    <source>
        <strain evidence="2 3">NIH1004</strain>
    </source>
</reference>
<organism evidence="2 3">
    <name type="scientific">Aspergillus tanneri</name>
    <dbReference type="NCBI Taxonomy" id="1220188"/>
    <lineage>
        <taxon>Eukaryota</taxon>
        <taxon>Fungi</taxon>
        <taxon>Dikarya</taxon>
        <taxon>Ascomycota</taxon>
        <taxon>Pezizomycotina</taxon>
        <taxon>Eurotiomycetes</taxon>
        <taxon>Eurotiomycetidae</taxon>
        <taxon>Eurotiales</taxon>
        <taxon>Aspergillaceae</taxon>
        <taxon>Aspergillus</taxon>
        <taxon>Aspergillus subgen. Circumdati</taxon>
    </lineage>
</organism>
<comment type="caution">
    <text evidence="2">The sequence shown here is derived from an EMBL/GenBank/DDBJ whole genome shotgun (WGS) entry which is preliminary data.</text>
</comment>
<protein>
    <submittedName>
        <fullName evidence="2">Uncharacterized protein</fullName>
    </submittedName>
</protein>
<sequence length="161" mass="17165">MLYLPCKLSTQPLQNFLTLVPVTRLRQHTASVAPTASRPASRPVSPTASVAPAAAELPPPNLRSEKRLLLFLGLAAVVLPLKGSSTARVAAAVRIYRSSRGLCRTEMLPAQATVAVLTRLPPANPVEDDPDEPQGDPDNDPATIRGLHGPLPLATDLRYII</sequence>
<dbReference type="EMBL" id="QUQM01000004">
    <property type="protein sequence ID" value="KAA8646747.1"/>
    <property type="molecule type" value="Genomic_DNA"/>
</dbReference>
<accession>A0A5M9MWC0</accession>
<feature type="region of interest" description="Disordered" evidence="1">
    <location>
        <begin position="121"/>
        <end position="149"/>
    </location>
</feature>
<evidence type="ECO:0000313" key="2">
    <source>
        <dbReference type="EMBL" id="KAA8646747.1"/>
    </source>
</evidence>